<reference evidence="3" key="1">
    <citation type="submission" date="2016-04" db="EMBL/GenBank/DDBJ databases">
        <authorList>
            <person name="Chen L."/>
            <person name="Zhuang W."/>
            <person name="Wang G."/>
        </authorList>
    </citation>
    <scope>NUCLEOTIDE SEQUENCE [LARGE SCALE GENOMIC DNA]</scope>
    <source>
        <strain evidence="3">17621</strain>
    </source>
</reference>
<accession>A0A1V9EJE6</accession>
<dbReference type="InterPro" id="IPR005180">
    <property type="entry name" value="DUF302"/>
</dbReference>
<dbReference type="InterPro" id="IPR035923">
    <property type="entry name" value="TT1751-like_sf"/>
</dbReference>
<dbReference type="OrthoDB" id="121208at2"/>
<evidence type="ECO:0000313" key="3">
    <source>
        <dbReference type="Proteomes" id="UP000192610"/>
    </source>
</evidence>
<dbReference type="SUPFAM" id="SSF103247">
    <property type="entry name" value="TT1751-like"/>
    <property type="match status" value="1"/>
</dbReference>
<dbReference type="Gene3D" id="3.30.310.70">
    <property type="entry name" value="TT1751-like domain"/>
    <property type="match status" value="1"/>
</dbReference>
<evidence type="ECO:0000259" key="1">
    <source>
        <dbReference type="Pfam" id="PF03625"/>
    </source>
</evidence>
<dbReference type="EMBL" id="LVXG01000024">
    <property type="protein sequence ID" value="OQP46260.1"/>
    <property type="molecule type" value="Genomic_DNA"/>
</dbReference>
<dbReference type="RefSeq" id="WP_081201917.1">
    <property type="nucleotide sequence ID" value="NZ_FOCZ01000020.1"/>
</dbReference>
<protein>
    <recommendedName>
        <fullName evidence="1">DUF302 domain-containing protein</fullName>
    </recommendedName>
</protein>
<dbReference type="Proteomes" id="UP000192610">
    <property type="component" value="Unassembled WGS sequence"/>
</dbReference>
<comment type="caution">
    <text evidence="2">The sequence shown here is derived from an EMBL/GenBank/DDBJ whole genome shotgun (WGS) entry which is preliminary data.</text>
</comment>
<dbReference type="Pfam" id="PF03625">
    <property type="entry name" value="DUF302"/>
    <property type="match status" value="1"/>
</dbReference>
<keyword evidence="3" id="KW-1185">Reference proteome</keyword>
<organism evidence="2 3">
    <name type="scientific">Niastella yeongjuensis</name>
    <dbReference type="NCBI Taxonomy" id="354355"/>
    <lineage>
        <taxon>Bacteria</taxon>
        <taxon>Pseudomonadati</taxon>
        <taxon>Bacteroidota</taxon>
        <taxon>Chitinophagia</taxon>
        <taxon>Chitinophagales</taxon>
        <taxon>Chitinophagaceae</taxon>
        <taxon>Niastella</taxon>
    </lineage>
</organism>
<feature type="domain" description="DUF302" evidence="1">
    <location>
        <begin position="77"/>
        <end position="123"/>
    </location>
</feature>
<name>A0A1V9EJE6_9BACT</name>
<gene>
    <name evidence="2" type="ORF">A4H97_31350</name>
</gene>
<proteinExistence type="predicted"/>
<evidence type="ECO:0000313" key="2">
    <source>
        <dbReference type="EMBL" id="OQP46260.1"/>
    </source>
</evidence>
<sequence>MKRAVTIEHVSFEIKSNFDRFTNQFEKELGILMPAALRSLGAAPASMAGHLNSTGDDSSLMIYSIMSQEDLPQKVHYRNAKQYQLGNPEIMGRMIGNHIGAGLYVPIHLLVYENEQKKVIVEYDLLSSLCAQFNNTTLLADSIYLENNLASLIQKADEARDS</sequence>
<dbReference type="STRING" id="354355.SAMN05660816_06429"/>
<dbReference type="AlphaFoldDB" id="A0A1V9EJE6"/>